<proteinExistence type="evidence at transcript level"/>
<organism evidence="1">
    <name type="scientific">Phakopsora pachyrhizi</name>
    <name type="common">Asian soybean rust disease fungus</name>
    <dbReference type="NCBI Taxonomy" id="170000"/>
    <lineage>
        <taxon>Eukaryota</taxon>
        <taxon>Fungi</taxon>
        <taxon>Dikarya</taxon>
        <taxon>Basidiomycota</taxon>
        <taxon>Pucciniomycotina</taxon>
        <taxon>Pucciniomycetes</taxon>
        <taxon>Pucciniales</taxon>
        <taxon>Phakopsoraceae</taxon>
        <taxon>Phakopsora</taxon>
    </lineage>
</organism>
<dbReference type="AlphaFoldDB" id="A0A0S1MKB9"/>
<reference evidence="1" key="1">
    <citation type="submission" date="2015-07" db="EMBL/GenBank/DDBJ databases">
        <title>Elucidating the P. pachyrhizi secretome and potential effectors.</title>
        <authorList>
            <person name="de Carvalho M.C.C.G."/>
            <person name="Nascimento L.C."/>
            <person name="Darben L.M."/>
            <person name="Polizel-Podanosqui A.M."/>
            <person name="Lopes-Caitar V.S."/>
            <person name="Rocha C.S."/>
            <person name="Qi M."/>
            <person name="Carazolle M."/>
            <person name="Kuwahara M.K."/>
            <person name="Pereira G.A.G."/>
            <person name="Abdelnoor R.V."/>
            <person name="Whitham S.A."/>
            <person name="Marcelino-Guimaraes F.C."/>
        </authorList>
    </citation>
    <scope>NUCLEOTIDE SEQUENCE</scope>
</reference>
<accession>A0A0S1MKB9</accession>
<protein>
    <submittedName>
        <fullName evidence="1">Uncharacterized protein</fullName>
    </submittedName>
</protein>
<name>A0A0S1MKB9_PHAPC</name>
<dbReference type="EMBL" id="KT247177">
    <property type="protein sequence ID" value="ALL41266.1"/>
    <property type="molecule type" value="mRNA"/>
</dbReference>
<evidence type="ECO:0000313" key="1">
    <source>
        <dbReference type="EMBL" id="ALL41266.1"/>
    </source>
</evidence>
<sequence>MMLPCPLGAAFLVFAVVGATDTFAFLGAGSSSEKDSQAASSRVTR</sequence>